<proteinExistence type="predicted"/>
<dbReference type="AlphaFoldDB" id="M1BBC3"/>
<dbReference type="InParanoid" id="M1BBC3"/>
<organism evidence="1 2">
    <name type="scientific">Solanum tuberosum</name>
    <name type="common">Potato</name>
    <dbReference type="NCBI Taxonomy" id="4113"/>
    <lineage>
        <taxon>Eukaryota</taxon>
        <taxon>Viridiplantae</taxon>
        <taxon>Streptophyta</taxon>
        <taxon>Embryophyta</taxon>
        <taxon>Tracheophyta</taxon>
        <taxon>Spermatophyta</taxon>
        <taxon>Magnoliopsida</taxon>
        <taxon>eudicotyledons</taxon>
        <taxon>Gunneridae</taxon>
        <taxon>Pentapetalae</taxon>
        <taxon>asterids</taxon>
        <taxon>lamiids</taxon>
        <taxon>Solanales</taxon>
        <taxon>Solanaceae</taxon>
        <taxon>Solanoideae</taxon>
        <taxon>Solaneae</taxon>
        <taxon>Solanum</taxon>
    </lineage>
</organism>
<dbReference type="STRING" id="4113.M1BBC3"/>
<dbReference type="HOGENOM" id="CLU_2854110_0_0_1"/>
<dbReference type="EnsemblPlants" id="PGSC0003DMT400041409">
    <property type="protein sequence ID" value="PGSC0003DMT400041409"/>
    <property type="gene ID" value="PGSC0003DMG400016045"/>
</dbReference>
<reference evidence="1" key="2">
    <citation type="submission" date="2015-06" db="UniProtKB">
        <authorList>
            <consortium name="EnsemblPlants"/>
        </authorList>
    </citation>
    <scope>IDENTIFICATION</scope>
    <source>
        <strain evidence="1">DM1-3 516 R44</strain>
    </source>
</reference>
<accession>M1BBC3</accession>
<reference evidence="2" key="1">
    <citation type="journal article" date="2011" name="Nature">
        <title>Genome sequence and analysis of the tuber crop potato.</title>
        <authorList>
            <consortium name="The Potato Genome Sequencing Consortium"/>
        </authorList>
    </citation>
    <scope>NUCLEOTIDE SEQUENCE [LARGE SCALE GENOMIC DNA]</scope>
    <source>
        <strain evidence="2">cv. DM1-3 516 R44</strain>
    </source>
</reference>
<sequence>MDMSVLYLVPSVISEEDNDDLNRPPTFEEVRRVVFELNGDSVCGLDGFTSHFYQVYWDIVDNDMF</sequence>
<dbReference type="eggNOG" id="ENOG502SXYD">
    <property type="taxonomic scope" value="Eukaryota"/>
</dbReference>
<evidence type="ECO:0000313" key="2">
    <source>
        <dbReference type="Proteomes" id="UP000011115"/>
    </source>
</evidence>
<dbReference type="PaxDb" id="4113-PGSC0003DMT400041409"/>
<keyword evidence="2" id="KW-1185">Reference proteome</keyword>
<protein>
    <submittedName>
        <fullName evidence="1">RNA-directed DNA polymerase (Reverse transcriptase); Ribonuclease H</fullName>
    </submittedName>
</protein>
<name>M1BBC3_SOLTU</name>
<evidence type="ECO:0000313" key="1">
    <source>
        <dbReference type="EnsemblPlants" id="PGSC0003DMT400041409"/>
    </source>
</evidence>
<dbReference type="Gramene" id="PGSC0003DMT400041409">
    <property type="protein sequence ID" value="PGSC0003DMT400041409"/>
    <property type="gene ID" value="PGSC0003DMG400016045"/>
</dbReference>
<dbReference type="Proteomes" id="UP000011115">
    <property type="component" value="Unassembled WGS sequence"/>
</dbReference>